<dbReference type="EMBL" id="BMQB01000002">
    <property type="protein sequence ID" value="GGJ86734.1"/>
    <property type="molecule type" value="Genomic_DNA"/>
</dbReference>
<evidence type="ECO:0000259" key="2">
    <source>
        <dbReference type="Pfam" id="PF10756"/>
    </source>
</evidence>
<reference evidence="3" key="1">
    <citation type="journal article" date="2014" name="Int. J. Syst. Evol. Microbiol.">
        <title>Complete genome sequence of Corynebacterium casei LMG S-19264T (=DSM 44701T), isolated from a smear-ripened cheese.</title>
        <authorList>
            <consortium name="US DOE Joint Genome Institute (JGI-PGF)"/>
            <person name="Walter F."/>
            <person name="Albersmeier A."/>
            <person name="Kalinowski J."/>
            <person name="Ruckert C."/>
        </authorList>
    </citation>
    <scope>NUCLEOTIDE SEQUENCE</scope>
    <source>
        <strain evidence="3">JCM 3090</strain>
    </source>
</reference>
<dbReference type="Proteomes" id="UP000649739">
    <property type="component" value="Unassembled WGS sequence"/>
</dbReference>
<feature type="transmembrane region" description="Helical" evidence="1">
    <location>
        <begin position="52"/>
        <end position="69"/>
    </location>
</feature>
<gene>
    <name evidence="3" type="ORF">GCM10010123_15420</name>
</gene>
<evidence type="ECO:0000256" key="1">
    <source>
        <dbReference type="SAM" id="Phobius"/>
    </source>
</evidence>
<keyword evidence="1" id="KW-0812">Transmembrane</keyword>
<reference evidence="3" key="2">
    <citation type="submission" date="2020-09" db="EMBL/GenBank/DDBJ databases">
        <authorList>
            <person name="Sun Q."/>
            <person name="Ohkuma M."/>
        </authorList>
    </citation>
    <scope>NUCLEOTIDE SEQUENCE</scope>
    <source>
        <strain evidence="3">JCM 3090</strain>
    </source>
</reference>
<keyword evidence="4" id="KW-1185">Reference proteome</keyword>
<feature type="domain" description="Low molecular weight protein antigen 6 PH" evidence="2">
    <location>
        <begin position="70"/>
        <end position="139"/>
    </location>
</feature>
<sequence length="155" mass="16122">MTAAAVRLRPQRARLVCRLAAAAVLLVFAGVATVLRRPVNSAEAAFGVADQVAMVLLGLLGAAGILALTRPRVVADATGIRVRNLVGGYALPWSVVRAVRFRSGAPWASLELHDDDLLPMMAVQAVDKQYAVDGLRALRALHAAAGPADRAPAAG</sequence>
<keyword evidence="1" id="KW-1133">Transmembrane helix</keyword>
<evidence type="ECO:0000313" key="4">
    <source>
        <dbReference type="Proteomes" id="UP000649739"/>
    </source>
</evidence>
<accession>A0A8J3B8U7</accession>
<name>A0A8J3B8U7_9ACTN</name>
<dbReference type="AlphaFoldDB" id="A0A8J3B8U7"/>
<dbReference type="Pfam" id="PF10756">
    <property type="entry name" value="bPH_6"/>
    <property type="match status" value="1"/>
</dbReference>
<comment type="caution">
    <text evidence="3">The sequence shown here is derived from an EMBL/GenBank/DDBJ whole genome shotgun (WGS) entry which is preliminary data.</text>
</comment>
<keyword evidence="1" id="KW-0472">Membrane</keyword>
<protein>
    <recommendedName>
        <fullName evidence="2">Low molecular weight protein antigen 6 PH domain-containing protein</fullName>
    </recommendedName>
</protein>
<evidence type="ECO:0000313" key="3">
    <source>
        <dbReference type="EMBL" id="GGJ86734.1"/>
    </source>
</evidence>
<organism evidence="3 4">
    <name type="scientific">Pilimelia anulata</name>
    <dbReference type="NCBI Taxonomy" id="53371"/>
    <lineage>
        <taxon>Bacteria</taxon>
        <taxon>Bacillati</taxon>
        <taxon>Actinomycetota</taxon>
        <taxon>Actinomycetes</taxon>
        <taxon>Micromonosporales</taxon>
        <taxon>Micromonosporaceae</taxon>
        <taxon>Pilimelia</taxon>
    </lineage>
</organism>
<proteinExistence type="predicted"/>
<dbReference type="InterPro" id="IPR019692">
    <property type="entry name" value="CFP-6_PH"/>
</dbReference>
<dbReference type="RefSeq" id="WP_189169404.1">
    <property type="nucleotide sequence ID" value="NZ_BMQB01000002.1"/>
</dbReference>